<reference evidence="2" key="1">
    <citation type="submission" date="2016-11" db="EMBL/GenBank/DDBJ databases">
        <authorList>
            <person name="Varghese N."/>
            <person name="Submissions S."/>
        </authorList>
    </citation>
    <scope>NUCLEOTIDE SEQUENCE [LARGE SCALE GENOMIC DNA]</scope>
    <source>
        <strain evidence="2">DSM 21264</strain>
    </source>
</reference>
<name>A0A1M4YTR3_VIBGA</name>
<dbReference type="Proteomes" id="UP000184159">
    <property type="component" value="Unassembled WGS sequence"/>
</dbReference>
<protein>
    <recommendedName>
        <fullName evidence="3">GDSL-like Lipase/Acylhydrolase family protein</fullName>
    </recommendedName>
</protein>
<dbReference type="Gene3D" id="3.40.50.1110">
    <property type="entry name" value="SGNH hydrolase"/>
    <property type="match status" value="1"/>
</dbReference>
<dbReference type="EMBL" id="FQUH01000005">
    <property type="protein sequence ID" value="SHF09214.1"/>
    <property type="molecule type" value="Genomic_DNA"/>
</dbReference>
<dbReference type="SUPFAM" id="SSF52266">
    <property type="entry name" value="SGNH hydrolase"/>
    <property type="match status" value="1"/>
</dbReference>
<evidence type="ECO:0000313" key="1">
    <source>
        <dbReference type="EMBL" id="SHF09214.1"/>
    </source>
</evidence>
<dbReference type="InterPro" id="IPR036514">
    <property type="entry name" value="SGNH_hydro_sf"/>
</dbReference>
<gene>
    <name evidence="1" type="ORF">SAMN02745781_01441</name>
</gene>
<dbReference type="RefSeq" id="WP_072957347.1">
    <property type="nucleotide sequence ID" value="NZ_FQUH01000005.1"/>
</dbReference>
<keyword evidence="2" id="KW-1185">Reference proteome</keyword>
<dbReference type="GO" id="GO:0016788">
    <property type="term" value="F:hydrolase activity, acting on ester bonds"/>
    <property type="evidence" value="ECO:0007669"/>
    <property type="project" value="UniProtKB-ARBA"/>
</dbReference>
<accession>A0A1M4YTR3</accession>
<proteinExistence type="predicted"/>
<evidence type="ECO:0000313" key="2">
    <source>
        <dbReference type="Proteomes" id="UP000184159"/>
    </source>
</evidence>
<organism evidence="1 2">
    <name type="scientific">Vibrio gazogenes DSM 21264 = NBRC 103151</name>
    <dbReference type="NCBI Taxonomy" id="1123492"/>
    <lineage>
        <taxon>Bacteria</taxon>
        <taxon>Pseudomonadati</taxon>
        <taxon>Pseudomonadota</taxon>
        <taxon>Gammaproteobacteria</taxon>
        <taxon>Vibrionales</taxon>
        <taxon>Vibrionaceae</taxon>
        <taxon>Vibrio</taxon>
    </lineage>
</organism>
<sequence>MSSINKKHLSHKDAIQEVYKYTPQIRDYDRFMHVGATWVPYVMYFHEKNFRSETINTDSLGFRYSVHQSTRYSVDSIPKNKKVNLLVGGSTALGVGATSDEYSVASYLSDITGEVWLNFSGRGFNSTQELLLYIVNQTKFYDIGQVIVFSGMNTLALEGIPDEYASEYGRYYYSYEFQHYMNKFNEDMKRKKDSFDDGNKVSIIKRIKDHLATSNPADKIIDDSHVSLDERIIRAAETITTALHQWKLLLAEYSASVSFVLQPLSHWCKDQLTADEEAVFHAIESCPNNFYRLFSGVLGKEVHQPFFENIKRKAGDIKCFDMNEMLKTSPVFDQTLFVDRVHFNDLGNRQLAEIIARQVI</sequence>
<evidence type="ECO:0008006" key="3">
    <source>
        <dbReference type="Google" id="ProtNLM"/>
    </source>
</evidence>
<dbReference type="AlphaFoldDB" id="A0A1M4YTR3"/>